<dbReference type="AlphaFoldDB" id="A0AAD9J1E0"/>
<reference evidence="1" key="1">
    <citation type="journal article" date="2023" name="Mol. Biol. Evol.">
        <title>Third-Generation Sequencing Reveals the Adaptive Role of the Epigenome in Three Deep-Sea Polychaetes.</title>
        <authorList>
            <person name="Perez M."/>
            <person name="Aroh O."/>
            <person name="Sun Y."/>
            <person name="Lan Y."/>
            <person name="Juniper S.K."/>
            <person name="Young C.R."/>
            <person name="Angers B."/>
            <person name="Qian P.Y."/>
        </authorList>
    </citation>
    <scope>NUCLEOTIDE SEQUENCE</scope>
    <source>
        <strain evidence="1">P08H-3</strain>
    </source>
</reference>
<name>A0AAD9J1E0_9ANNE</name>
<sequence length="71" mass="8068">MRILNDFRSVHRFTSKTSLKQNNAFHLVFFTRNGKTVGQREVSIPRGGFFPTVGMLSSDEKVRADLRPLTG</sequence>
<gene>
    <name evidence="1" type="ORF">LSH36_729g02064</name>
</gene>
<dbReference type="Proteomes" id="UP001208570">
    <property type="component" value="Unassembled WGS sequence"/>
</dbReference>
<dbReference type="Gene3D" id="2.60.120.920">
    <property type="match status" value="1"/>
</dbReference>
<protein>
    <submittedName>
        <fullName evidence="1">Uncharacterized protein</fullName>
    </submittedName>
</protein>
<evidence type="ECO:0000313" key="1">
    <source>
        <dbReference type="EMBL" id="KAK2144809.1"/>
    </source>
</evidence>
<comment type="caution">
    <text evidence="1">The sequence shown here is derived from an EMBL/GenBank/DDBJ whole genome shotgun (WGS) entry which is preliminary data.</text>
</comment>
<accession>A0AAD9J1E0</accession>
<organism evidence="1 2">
    <name type="scientific">Paralvinella palmiformis</name>
    <dbReference type="NCBI Taxonomy" id="53620"/>
    <lineage>
        <taxon>Eukaryota</taxon>
        <taxon>Metazoa</taxon>
        <taxon>Spiralia</taxon>
        <taxon>Lophotrochozoa</taxon>
        <taxon>Annelida</taxon>
        <taxon>Polychaeta</taxon>
        <taxon>Sedentaria</taxon>
        <taxon>Canalipalpata</taxon>
        <taxon>Terebellida</taxon>
        <taxon>Terebelliformia</taxon>
        <taxon>Alvinellidae</taxon>
        <taxon>Paralvinella</taxon>
    </lineage>
</organism>
<evidence type="ECO:0000313" key="2">
    <source>
        <dbReference type="Proteomes" id="UP001208570"/>
    </source>
</evidence>
<dbReference type="EMBL" id="JAODUP010000729">
    <property type="protein sequence ID" value="KAK2144809.1"/>
    <property type="molecule type" value="Genomic_DNA"/>
</dbReference>
<keyword evidence="2" id="KW-1185">Reference proteome</keyword>
<dbReference type="InterPro" id="IPR043136">
    <property type="entry name" value="B30.2/SPRY_sf"/>
</dbReference>
<proteinExistence type="predicted"/>